<comment type="caution">
    <text evidence="15">The sequence shown here is derived from an EMBL/GenBank/DDBJ whole genome shotgun (WGS) entry which is preliminary data.</text>
</comment>
<evidence type="ECO:0000256" key="1">
    <source>
        <dbReference type="ARBA" id="ARBA00004123"/>
    </source>
</evidence>
<dbReference type="PROSITE" id="PS50110">
    <property type="entry name" value="RESPONSE_REGULATORY"/>
    <property type="match status" value="1"/>
</dbReference>
<name>A0A9D4X4N0_PEA</name>
<keyword evidence="3 12" id="KW-0597">Phosphoprotein</keyword>
<dbReference type="CDD" id="cd17584">
    <property type="entry name" value="REC_typeB_ARR-like"/>
    <property type="match status" value="1"/>
</dbReference>
<evidence type="ECO:0000256" key="2">
    <source>
        <dbReference type="ARBA" id="ARBA00006015"/>
    </source>
</evidence>
<evidence type="ECO:0000256" key="7">
    <source>
        <dbReference type="ARBA" id="ARBA00023125"/>
    </source>
</evidence>
<dbReference type="PANTHER" id="PTHR43874">
    <property type="entry name" value="TWO-COMPONENT RESPONSE REGULATOR"/>
    <property type="match status" value="1"/>
</dbReference>
<evidence type="ECO:0000256" key="9">
    <source>
        <dbReference type="ARBA" id="ARBA00023163"/>
    </source>
</evidence>
<dbReference type="Gramene" id="Psat04G0022800-T1">
    <property type="protein sequence ID" value="KAI5414673.1"/>
    <property type="gene ID" value="KIW84_040228"/>
</dbReference>
<dbReference type="GO" id="GO:0000160">
    <property type="term" value="P:phosphorelay signal transduction system"/>
    <property type="evidence" value="ECO:0007669"/>
    <property type="project" value="UniProtKB-KW"/>
</dbReference>
<dbReference type="Proteomes" id="UP001058974">
    <property type="component" value="Chromosome 4"/>
</dbReference>
<evidence type="ECO:0000256" key="3">
    <source>
        <dbReference type="ARBA" id="ARBA00022553"/>
    </source>
</evidence>
<comment type="subcellular location">
    <subcellularLocation>
        <location evidence="1 11">Nucleus</location>
    </subcellularLocation>
</comment>
<proteinExistence type="inferred from homology"/>
<feature type="domain" description="Response regulatory" evidence="14">
    <location>
        <begin position="17"/>
        <end position="132"/>
    </location>
</feature>
<feature type="region of interest" description="Disordered" evidence="13">
    <location>
        <begin position="170"/>
        <end position="204"/>
    </location>
</feature>
<dbReference type="PANTHER" id="PTHR43874:SF205">
    <property type="entry name" value="TWO-COMPONENT RESPONSE REGULATOR ORR23"/>
    <property type="match status" value="1"/>
</dbReference>
<sequence length="535" mass="60039">MAMENPLVGELFPIGMHVLAVDDNRVCLNMLEKMLLKCNYKVTTTTESVKALEILRENKDRFDLVICDVNMPEMDGFKLLKKVGLEMDLPFIMLSGNGDTKSVMKGVMNGASDYILKPIRMEEVKTIWQHVVRKKIDGKDRDNNAEKKVSDTNNEDEKIDNVIRVCSQDTVSDENDADKNQIVGEKRKNRSDSEEDNDTDGSIEKKPRFVWDTELHKKFVVAVNQLGLDKAYPKKILELMNVEGLTRENVASHLQKFRLNLKRSDKYLINDATLDSTSPYGRRFESSAFALPSYASSHLVCRLNSPSGLNGRRMSYSSGPSFQSQNNINCFQMPVASANERPCYLPNFRTSIGANRYPQNNYLTGYTSSSSFQGCKVAVNNANSSFVSCIPRNHPLTYNAISSSVSCIPSNHPLTNANRSSLSCIASNQPLTHNLEAFRNHSSVGIADVKTQSLNDTFDSVGGADIKTESQSMNNPLDPIACHSQLITQMPETEKFYTDPETLDSNDDCFYNQMLSLKEGFFDNSRVSLDDIYFI</sequence>
<evidence type="ECO:0000256" key="8">
    <source>
        <dbReference type="ARBA" id="ARBA00023159"/>
    </source>
</evidence>
<dbReference type="Gene3D" id="3.40.50.2300">
    <property type="match status" value="1"/>
</dbReference>
<keyword evidence="7 11" id="KW-0238">DNA-binding</keyword>
<evidence type="ECO:0000313" key="16">
    <source>
        <dbReference type="Proteomes" id="UP001058974"/>
    </source>
</evidence>
<dbReference type="SUPFAM" id="SSF46689">
    <property type="entry name" value="Homeodomain-like"/>
    <property type="match status" value="1"/>
</dbReference>
<evidence type="ECO:0000313" key="15">
    <source>
        <dbReference type="EMBL" id="KAI5414673.1"/>
    </source>
</evidence>
<dbReference type="InterPro" id="IPR045279">
    <property type="entry name" value="ARR-like"/>
</dbReference>
<dbReference type="InterPro" id="IPR001789">
    <property type="entry name" value="Sig_transdc_resp-reg_receiver"/>
</dbReference>
<evidence type="ECO:0000256" key="11">
    <source>
        <dbReference type="PIRNR" id="PIRNR036392"/>
    </source>
</evidence>
<keyword evidence="9 11" id="KW-0804">Transcription</keyword>
<evidence type="ECO:0000259" key="14">
    <source>
        <dbReference type="PROSITE" id="PS50110"/>
    </source>
</evidence>
<keyword evidence="10 11" id="KW-0539">Nucleus</keyword>
<dbReference type="AlphaFoldDB" id="A0A9D4X4N0"/>
<accession>A0A9D4X4N0</accession>
<keyword evidence="16" id="KW-1185">Reference proteome</keyword>
<dbReference type="OrthoDB" id="60033at2759"/>
<dbReference type="InterPro" id="IPR001005">
    <property type="entry name" value="SANT/Myb"/>
</dbReference>
<gene>
    <name evidence="15" type="ORF">KIW84_040228</name>
</gene>
<organism evidence="15 16">
    <name type="scientific">Pisum sativum</name>
    <name type="common">Garden pea</name>
    <name type="synonym">Lathyrus oleraceus</name>
    <dbReference type="NCBI Taxonomy" id="3888"/>
    <lineage>
        <taxon>Eukaryota</taxon>
        <taxon>Viridiplantae</taxon>
        <taxon>Streptophyta</taxon>
        <taxon>Embryophyta</taxon>
        <taxon>Tracheophyta</taxon>
        <taxon>Spermatophyta</taxon>
        <taxon>Magnoliopsida</taxon>
        <taxon>eudicotyledons</taxon>
        <taxon>Gunneridae</taxon>
        <taxon>Pentapetalae</taxon>
        <taxon>rosids</taxon>
        <taxon>fabids</taxon>
        <taxon>Fabales</taxon>
        <taxon>Fabaceae</taxon>
        <taxon>Papilionoideae</taxon>
        <taxon>50 kb inversion clade</taxon>
        <taxon>NPAAA clade</taxon>
        <taxon>Hologalegina</taxon>
        <taxon>IRL clade</taxon>
        <taxon>Fabeae</taxon>
        <taxon>Lathyrus</taxon>
    </lineage>
</organism>
<dbReference type="InterPro" id="IPR011006">
    <property type="entry name" value="CheY-like_superfamily"/>
</dbReference>
<keyword evidence="6 11" id="KW-0805">Transcription regulation</keyword>
<keyword evidence="5 11" id="KW-0902">Two-component regulatory system</keyword>
<keyword evidence="4" id="KW-0932">Cytokinin signaling pathway</keyword>
<dbReference type="NCBIfam" id="TIGR01557">
    <property type="entry name" value="myb_SHAQKYF"/>
    <property type="match status" value="1"/>
</dbReference>
<dbReference type="GO" id="GO:0003700">
    <property type="term" value="F:DNA-binding transcription factor activity"/>
    <property type="evidence" value="ECO:0007669"/>
    <property type="project" value="UniProtKB-UniRule"/>
</dbReference>
<dbReference type="InterPro" id="IPR017053">
    <property type="entry name" value="Response_reg_B-typ_pln"/>
</dbReference>
<dbReference type="EMBL" id="JAMSHJ010000004">
    <property type="protein sequence ID" value="KAI5414673.1"/>
    <property type="molecule type" value="Genomic_DNA"/>
</dbReference>
<evidence type="ECO:0000256" key="5">
    <source>
        <dbReference type="ARBA" id="ARBA00023012"/>
    </source>
</evidence>
<dbReference type="PIRSF" id="PIRSF036392">
    <property type="entry name" value="RR_ARR_type-B"/>
    <property type="match status" value="1"/>
</dbReference>
<dbReference type="GO" id="GO:0003677">
    <property type="term" value="F:DNA binding"/>
    <property type="evidence" value="ECO:0007669"/>
    <property type="project" value="UniProtKB-KW"/>
</dbReference>
<dbReference type="FunFam" id="1.10.10.60:FF:000007">
    <property type="entry name" value="Two-component response regulator"/>
    <property type="match status" value="1"/>
</dbReference>
<dbReference type="GO" id="GO:0009736">
    <property type="term" value="P:cytokinin-activated signaling pathway"/>
    <property type="evidence" value="ECO:0007669"/>
    <property type="project" value="UniProtKB-KW"/>
</dbReference>
<evidence type="ECO:0000256" key="10">
    <source>
        <dbReference type="ARBA" id="ARBA00023242"/>
    </source>
</evidence>
<evidence type="ECO:0000256" key="12">
    <source>
        <dbReference type="PROSITE-ProRule" id="PRU00169"/>
    </source>
</evidence>
<dbReference type="InterPro" id="IPR006447">
    <property type="entry name" value="Myb_dom_plants"/>
</dbReference>
<evidence type="ECO:0000256" key="4">
    <source>
        <dbReference type="ARBA" id="ARBA00022864"/>
    </source>
</evidence>
<evidence type="ECO:0000256" key="6">
    <source>
        <dbReference type="ARBA" id="ARBA00023015"/>
    </source>
</evidence>
<comment type="function">
    <text evidence="11">Transcriptional activator that binds specific DNA sequence.</text>
</comment>
<dbReference type="Gene3D" id="1.10.10.60">
    <property type="entry name" value="Homeodomain-like"/>
    <property type="match status" value="1"/>
</dbReference>
<dbReference type="Pfam" id="PF00072">
    <property type="entry name" value="Response_reg"/>
    <property type="match status" value="1"/>
</dbReference>
<dbReference type="InterPro" id="IPR009057">
    <property type="entry name" value="Homeodomain-like_sf"/>
</dbReference>
<protein>
    <recommendedName>
        <fullName evidence="11">Two-component response regulator</fullName>
    </recommendedName>
</protein>
<dbReference type="SUPFAM" id="SSF52172">
    <property type="entry name" value="CheY-like"/>
    <property type="match status" value="1"/>
</dbReference>
<reference evidence="15 16" key="1">
    <citation type="journal article" date="2022" name="Nat. Genet.">
        <title>Improved pea reference genome and pan-genome highlight genomic features and evolutionary characteristics.</title>
        <authorList>
            <person name="Yang T."/>
            <person name="Liu R."/>
            <person name="Luo Y."/>
            <person name="Hu S."/>
            <person name="Wang D."/>
            <person name="Wang C."/>
            <person name="Pandey M.K."/>
            <person name="Ge S."/>
            <person name="Xu Q."/>
            <person name="Li N."/>
            <person name="Li G."/>
            <person name="Huang Y."/>
            <person name="Saxena R.K."/>
            <person name="Ji Y."/>
            <person name="Li M."/>
            <person name="Yan X."/>
            <person name="He Y."/>
            <person name="Liu Y."/>
            <person name="Wang X."/>
            <person name="Xiang C."/>
            <person name="Varshney R.K."/>
            <person name="Ding H."/>
            <person name="Gao S."/>
            <person name="Zong X."/>
        </authorList>
    </citation>
    <scope>NUCLEOTIDE SEQUENCE [LARGE SCALE GENOMIC DNA]</scope>
    <source>
        <strain evidence="15 16">cv. Zhongwan 6</strain>
    </source>
</reference>
<dbReference type="SMART" id="SM00448">
    <property type="entry name" value="REC"/>
    <property type="match status" value="1"/>
</dbReference>
<feature type="modified residue" description="4-aspartylphosphate" evidence="12">
    <location>
        <position position="68"/>
    </location>
</feature>
<dbReference type="GO" id="GO:0005634">
    <property type="term" value="C:nucleus"/>
    <property type="evidence" value="ECO:0007669"/>
    <property type="project" value="UniProtKB-SubCell"/>
</dbReference>
<keyword evidence="8 11" id="KW-0010">Activator</keyword>
<dbReference type="Pfam" id="PF00249">
    <property type="entry name" value="Myb_DNA-binding"/>
    <property type="match status" value="1"/>
</dbReference>
<evidence type="ECO:0000256" key="13">
    <source>
        <dbReference type="SAM" id="MobiDB-lite"/>
    </source>
</evidence>
<comment type="similarity">
    <text evidence="2">Belongs to the ARR family. Type-B subfamily.</text>
</comment>